<dbReference type="InterPro" id="IPR050291">
    <property type="entry name" value="CDF_Transporter"/>
</dbReference>
<comment type="subcellular location">
    <subcellularLocation>
        <location evidence="1">Membrane</location>
        <topology evidence="1">Multi-pass membrane protein</topology>
    </subcellularLocation>
</comment>
<comment type="similarity">
    <text evidence="2">Belongs to the cation diffusion facilitator (CDF) transporter (TC 2.A.4) family.</text>
</comment>
<evidence type="ECO:0000313" key="10">
    <source>
        <dbReference type="EMBL" id="HGE75367.1"/>
    </source>
</evidence>
<evidence type="ECO:0000259" key="9">
    <source>
        <dbReference type="Pfam" id="PF16916"/>
    </source>
</evidence>
<name>A0A7V3RF26_9BACT</name>
<evidence type="ECO:0000256" key="7">
    <source>
        <dbReference type="SAM" id="Phobius"/>
    </source>
</evidence>
<dbReference type="Gene3D" id="1.20.1510.10">
    <property type="entry name" value="Cation efflux protein transmembrane domain"/>
    <property type="match status" value="1"/>
</dbReference>
<evidence type="ECO:0000259" key="8">
    <source>
        <dbReference type="Pfam" id="PF01545"/>
    </source>
</evidence>
<evidence type="ECO:0000256" key="1">
    <source>
        <dbReference type="ARBA" id="ARBA00004141"/>
    </source>
</evidence>
<dbReference type="InterPro" id="IPR058533">
    <property type="entry name" value="Cation_efflux_TM"/>
</dbReference>
<feature type="transmembrane region" description="Helical" evidence="7">
    <location>
        <begin position="22"/>
        <end position="47"/>
    </location>
</feature>
<feature type="transmembrane region" description="Helical" evidence="7">
    <location>
        <begin position="88"/>
        <end position="105"/>
    </location>
</feature>
<keyword evidence="5 7" id="KW-1133">Transmembrane helix</keyword>
<evidence type="ECO:0000256" key="4">
    <source>
        <dbReference type="ARBA" id="ARBA00022692"/>
    </source>
</evidence>
<dbReference type="PANTHER" id="PTHR43840">
    <property type="entry name" value="MITOCHONDRIAL METAL TRANSPORTER 1-RELATED"/>
    <property type="match status" value="1"/>
</dbReference>
<dbReference type="InterPro" id="IPR027470">
    <property type="entry name" value="Cation_efflux_CTD"/>
</dbReference>
<sequence length="305" mass="33374">MNLTLGDEMEERTKKSLKAVKIGIFGNVLLAILKITLGVIGSSIALISDGIDTTMDVAKSILVYQSIKVAALPPDSEHPYGHGRAETIVANIVGISVIFAGFLIAQESFMDFGQHHVMAIIMIVGASISIVGKFVLSFYMFVIGKKFSNQAVIADAKDYMSDVFASVAVLVGGILILLTKMAIFDPIASLTVAALIVYMGIDVIKAGLPELMEKQEDPELVKSIEEIAKAQESVMNPHLVRIRKLGSYYLVDMHIELPGKMHLKHVHEIMTALEHDIKERFPQIKEIIIHAEPIGGGEDEWPDLK</sequence>
<protein>
    <submittedName>
        <fullName evidence="10">Cation transporter</fullName>
    </submittedName>
</protein>
<keyword evidence="4 7" id="KW-0812">Transmembrane</keyword>
<gene>
    <name evidence="10" type="ORF">ENX73_04500</name>
</gene>
<dbReference type="SUPFAM" id="SSF161111">
    <property type="entry name" value="Cation efflux protein transmembrane domain-like"/>
    <property type="match status" value="1"/>
</dbReference>
<feature type="transmembrane region" description="Helical" evidence="7">
    <location>
        <begin position="117"/>
        <end position="143"/>
    </location>
</feature>
<dbReference type="Gene3D" id="3.30.70.1350">
    <property type="entry name" value="Cation efflux protein, cytoplasmic domain"/>
    <property type="match status" value="1"/>
</dbReference>
<accession>A0A7V3RF26</accession>
<dbReference type="SUPFAM" id="SSF160240">
    <property type="entry name" value="Cation efflux protein cytoplasmic domain-like"/>
    <property type="match status" value="1"/>
</dbReference>
<dbReference type="PANTHER" id="PTHR43840:SF15">
    <property type="entry name" value="MITOCHONDRIAL METAL TRANSPORTER 1-RELATED"/>
    <property type="match status" value="1"/>
</dbReference>
<dbReference type="GO" id="GO:0016020">
    <property type="term" value="C:membrane"/>
    <property type="evidence" value="ECO:0007669"/>
    <property type="project" value="UniProtKB-SubCell"/>
</dbReference>
<feature type="domain" description="Cation efflux protein transmembrane" evidence="8">
    <location>
        <begin position="21"/>
        <end position="212"/>
    </location>
</feature>
<dbReference type="GO" id="GO:0008324">
    <property type="term" value="F:monoatomic cation transmembrane transporter activity"/>
    <property type="evidence" value="ECO:0007669"/>
    <property type="project" value="InterPro"/>
</dbReference>
<feature type="domain" description="Cation efflux protein cytoplasmic" evidence="9">
    <location>
        <begin position="217"/>
        <end position="293"/>
    </location>
</feature>
<evidence type="ECO:0000256" key="3">
    <source>
        <dbReference type="ARBA" id="ARBA00022448"/>
    </source>
</evidence>
<organism evidence="10">
    <name type="scientific">Mesoaciditoga lauensis</name>
    <dbReference type="NCBI Taxonomy" id="1495039"/>
    <lineage>
        <taxon>Bacteria</taxon>
        <taxon>Thermotogati</taxon>
        <taxon>Thermotogota</taxon>
        <taxon>Thermotogae</taxon>
        <taxon>Mesoaciditogales</taxon>
        <taxon>Mesoaciditogaceae</taxon>
        <taxon>Mesoaciditoga</taxon>
    </lineage>
</organism>
<evidence type="ECO:0000256" key="2">
    <source>
        <dbReference type="ARBA" id="ARBA00008114"/>
    </source>
</evidence>
<dbReference type="AlphaFoldDB" id="A0A7V3RF26"/>
<feature type="transmembrane region" description="Helical" evidence="7">
    <location>
        <begin position="163"/>
        <end position="183"/>
    </location>
</feature>
<dbReference type="EMBL" id="DTPE01000181">
    <property type="protein sequence ID" value="HGE75367.1"/>
    <property type="molecule type" value="Genomic_DNA"/>
</dbReference>
<proteinExistence type="inferred from homology"/>
<dbReference type="NCBIfam" id="TIGR01297">
    <property type="entry name" value="CDF"/>
    <property type="match status" value="1"/>
</dbReference>
<reference evidence="10" key="1">
    <citation type="journal article" date="2020" name="mSystems">
        <title>Genome- and Community-Level Interaction Insights into Carbon Utilization and Element Cycling Functions of Hydrothermarchaeota in Hydrothermal Sediment.</title>
        <authorList>
            <person name="Zhou Z."/>
            <person name="Liu Y."/>
            <person name="Xu W."/>
            <person name="Pan J."/>
            <person name="Luo Z.H."/>
            <person name="Li M."/>
        </authorList>
    </citation>
    <scope>NUCLEOTIDE SEQUENCE [LARGE SCALE GENOMIC DNA]</scope>
    <source>
        <strain evidence="10">SpSt-966</strain>
    </source>
</reference>
<dbReference type="InterPro" id="IPR002524">
    <property type="entry name" value="Cation_efflux"/>
</dbReference>
<keyword evidence="6 7" id="KW-0472">Membrane</keyword>
<dbReference type="InterPro" id="IPR027469">
    <property type="entry name" value="Cation_efflux_TMD_sf"/>
</dbReference>
<dbReference type="InterPro" id="IPR036837">
    <property type="entry name" value="Cation_efflux_CTD_sf"/>
</dbReference>
<evidence type="ECO:0000256" key="6">
    <source>
        <dbReference type="ARBA" id="ARBA00023136"/>
    </source>
</evidence>
<dbReference type="Pfam" id="PF01545">
    <property type="entry name" value="Cation_efflux"/>
    <property type="match status" value="1"/>
</dbReference>
<dbReference type="Pfam" id="PF16916">
    <property type="entry name" value="ZT_dimer"/>
    <property type="match status" value="1"/>
</dbReference>
<keyword evidence="3" id="KW-0813">Transport</keyword>
<evidence type="ECO:0000256" key="5">
    <source>
        <dbReference type="ARBA" id="ARBA00022989"/>
    </source>
</evidence>
<comment type="caution">
    <text evidence="10">The sequence shown here is derived from an EMBL/GenBank/DDBJ whole genome shotgun (WGS) entry which is preliminary data.</text>
</comment>